<organism evidence="1">
    <name type="scientific">Salix viminalis</name>
    <name type="common">Common osier</name>
    <name type="synonym">Basket willow</name>
    <dbReference type="NCBI Taxonomy" id="40686"/>
    <lineage>
        <taxon>Eukaryota</taxon>
        <taxon>Viridiplantae</taxon>
        <taxon>Streptophyta</taxon>
        <taxon>Embryophyta</taxon>
        <taxon>Tracheophyta</taxon>
        <taxon>Spermatophyta</taxon>
        <taxon>Magnoliopsida</taxon>
        <taxon>eudicotyledons</taxon>
        <taxon>Gunneridae</taxon>
        <taxon>Pentapetalae</taxon>
        <taxon>rosids</taxon>
        <taxon>fabids</taxon>
        <taxon>Malpighiales</taxon>
        <taxon>Salicaceae</taxon>
        <taxon>Saliceae</taxon>
        <taxon>Salix</taxon>
    </lineage>
</organism>
<dbReference type="AlphaFoldDB" id="A0A6N2LHW1"/>
<reference evidence="1" key="1">
    <citation type="submission" date="2019-03" db="EMBL/GenBank/DDBJ databases">
        <authorList>
            <person name="Mank J."/>
            <person name="Almeida P."/>
        </authorList>
    </citation>
    <scope>NUCLEOTIDE SEQUENCE</scope>
    <source>
        <strain evidence="1">78183</strain>
    </source>
</reference>
<proteinExistence type="predicted"/>
<accession>A0A6N2LHW1</accession>
<protein>
    <submittedName>
        <fullName evidence="1">Uncharacterized protein</fullName>
    </submittedName>
</protein>
<name>A0A6N2LHW1_SALVM</name>
<sequence>MLGQFQDDKKGLWCSTSEKSHGLSIIGKPLRFHTCELKSFTSRMVFLVLFPHHFDNSEEKSRVARTHGITNHFGFPEQSSACSALKQWSASS</sequence>
<dbReference type="EMBL" id="CAADRP010001543">
    <property type="protein sequence ID" value="VFU40422.1"/>
    <property type="molecule type" value="Genomic_DNA"/>
</dbReference>
<gene>
    <name evidence="1" type="ORF">SVIM_LOCUS231432</name>
</gene>
<evidence type="ECO:0000313" key="1">
    <source>
        <dbReference type="EMBL" id="VFU40422.1"/>
    </source>
</evidence>